<evidence type="ECO:0000313" key="2">
    <source>
        <dbReference type="Proteomes" id="UP000681722"/>
    </source>
</evidence>
<dbReference type="Proteomes" id="UP000681722">
    <property type="component" value="Unassembled WGS sequence"/>
</dbReference>
<evidence type="ECO:0000313" key="1">
    <source>
        <dbReference type="EMBL" id="CAF4419887.1"/>
    </source>
</evidence>
<sequence length="32" mass="4052">MFSERWSFLVVSPEIFHFLQYLHSLKKLWEPR</sequence>
<dbReference type="EMBL" id="CAJOBC010093797">
    <property type="protein sequence ID" value="CAF4419887.1"/>
    <property type="molecule type" value="Genomic_DNA"/>
</dbReference>
<dbReference type="AlphaFoldDB" id="A0A8S2VXC5"/>
<gene>
    <name evidence="1" type="ORF">SRO942_LOCUS40512</name>
</gene>
<protein>
    <submittedName>
        <fullName evidence="1">Uncharacterized protein</fullName>
    </submittedName>
</protein>
<organism evidence="1 2">
    <name type="scientific">Didymodactylos carnosus</name>
    <dbReference type="NCBI Taxonomy" id="1234261"/>
    <lineage>
        <taxon>Eukaryota</taxon>
        <taxon>Metazoa</taxon>
        <taxon>Spiralia</taxon>
        <taxon>Gnathifera</taxon>
        <taxon>Rotifera</taxon>
        <taxon>Eurotatoria</taxon>
        <taxon>Bdelloidea</taxon>
        <taxon>Philodinida</taxon>
        <taxon>Philodinidae</taxon>
        <taxon>Didymodactylos</taxon>
    </lineage>
</organism>
<reference evidence="1" key="1">
    <citation type="submission" date="2021-02" db="EMBL/GenBank/DDBJ databases">
        <authorList>
            <person name="Nowell W R."/>
        </authorList>
    </citation>
    <scope>NUCLEOTIDE SEQUENCE</scope>
</reference>
<accession>A0A8S2VXC5</accession>
<name>A0A8S2VXC5_9BILA</name>
<feature type="non-terminal residue" evidence="1">
    <location>
        <position position="32"/>
    </location>
</feature>
<comment type="caution">
    <text evidence="1">The sequence shown here is derived from an EMBL/GenBank/DDBJ whole genome shotgun (WGS) entry which is preliminary data.</text>
</comment>
<proteinExistence type="predicted"/>